<dbReference type="Gene3D" id="3.40.630.30">
    <property type="match status" value="1"/>
</dbReference>
<accession>A0AAW9SJV2</accession>
<evidence type="ECO:0000259" key="1">
    <source>
        <dbReference type="PROSITE" id="PS51186"/>
    </source>
</evidence>
<proteinExistence type="predicted"/>
<reference evidence="2 3" key="1">
    <citation type="submission" date="2024-05" db="EMBL/GenBank/DDBJ databases">
        <title>Genome sequence of Ponticoccus litoralis KCCM 90028.</title>
        <authorList>
            <person name="Kim J.M."/>
            <person name="Lee J.K."/>
            <person name="Choi B.J."/>
            <person name="Bayburt H."/>
            <person name="Baek J.H."/>
            <person name="Jeon C.O."/>
        </authorList>
    </citation>
    <scope>NUCLEOTIDE SEQUENCE [LARGE SCALE GENOMIC DNA]</scope>
    <source>
        <strain evidence="2 3">KCCM 90028</strain>
    </source>
</reference>
<dbReference type="AlphaFoldDB" id="A0AAW9SJV2"/>
<dbReference type="InterPro" id="IPR000182">
    <property type="entry name" value="GNAT_dom"/>
</dbReference>
<dbReference type="EC" id="2.3.1.-" evidence="2"/>
<dbReference type="PROSITE" id="PS51186">
    <property type="entry name" value="GNAT"/>
    <property type="match status" value="1"/>
</dbReference>
<evidence type="ECO:0000313" key="2">
    <source>
        <dbReference type="EMBL" id="MEN9061123.1"/>
    </source>
</evidence>
<keyword evidence="2" id="KW-0012">Acyltransferase</keyword>
<comment type="caution">
    <text evidence="2">The sequence shown here is derived from an EMBL/GenBank/DDBJ whole genome shotgun (WGS) entry which is preliminary data.</text>
</comment>
<keyword evidence="2" id="KW-0808">Transferase</keyword>
<feature type="domain" description="N-acetyltransferase" evidence="1">
    <location>
        <begin position="2"/>
        <end position="156"/>
    </location>
</feature>
<sequence>MLSVRAMGRGDVPACTDIVNHTIALGGSTAYEDPFTEPAFAAHLLEEPAVANVALCGGRVVGFQVCFDLGEGLYSIGSFTDRQAPVKGAGRALFAQTLADCRSRGGQAILAKITADNTGGLAYYAAMGFADWQVIPGDHIRKDGTPVDRIVKRLPL</sequence>
<keyword evidence="3" id="KW-1185">Reference proteome</keyword>
<name>A0AAW9SJV2_9RHOB</name>
<dbReference type="SUPFAM" id="SSF55729">
    <property type="entry name" value="Acyl-CoA N-acyltransferases (Nat)"/>
    <property type="match status" value="1"/>
</dbReference>
<gene>
    <name evidence="2" type="ORF">ABFB10_08805</name>
</gene>
<protein>
    <submittedName>
        <fullName evidence="2">GNAT family N-acetyltransferase</fullName>
        <ecNumber evidence="2">2.3.1.-</ecNumber>
    </submittedName>
</protein>
<dbReference type="GO" id="GO:0016747">
    <property type="term" value="F:acyltransferase activity, transferring groups other than amino-acyl groups"/>
    <property type="evidence" value="ECO:0007669"/>
    <property type="project" value="InterPro"/>
</dbReference>
<dbReference type="Pfam" id="PF00583">
    <property type="entry name" value="Acetyltransf_1"/>
    <property type="match status" value="1"/>
</dbReference>
<dbReference type="InterPro" id="IPR016181">
    <property type="entry name" value="Acyl_CoA_acyltransferase"/>
</dbReference>
<dbReference type="EMBL" id="JBDNCH010000002">
    <property type="protein sequence ID" value="MEN9061123.1"/>
    <property type="molecule type" value="Genomic_DNA"/>
</dbReference>
<dbReference type="Proteomes" id="UP001428774">
    <property type="component" value="Unassembled WGS sequence"/>
</dbReference>
<dbReference type="RefSeq" id="WP_347166223.1">
    <property type="nucleotide sequence ID" value="NZ_JBDNCH010000002.1"/>
</dbReference>
<evidence type="ECO:0000313" key="3">
    <source>
        <dbReference type="Proteomes" id="UP001428774"/>
    </source>
</evidence>
<organism evidence="2 3">
    <name type="scientific">Ponticoccus litoralis</name>
    <dbReference type="NCBI Taxonomy" id="422297"/>
    <lineage>
        <taxon>Bacteria</taxon>
        <taxon>Pseudomonadati</taxon>
        <taxon>Pseudomonadota</taxon>
        <taxon>Alphaproteobacteria</taxon>
        <taxon>Rhodobacterales</taxon>
        <taxon>Roseobacteraceae</taxon>
        <taxon>Ponticoccus</taxon>
    </lineage>
</organism>